<gene>
    <name evidence="5" type="ORF">MICPUN_61343</name>
</gene>
<name>C1EC99_MICCC</name>
<dbReference type="RefSeq" id="XP_002504606.1">
    <property type="nucleotide sequence ID" value="XM_002504560.1"/>
</dbReference>
<protein>
    <recommendedName>
        <fullName evidence="4">N-acetyltransferase domain-containing protein</fullName>
    </recommendedName>
</protein>
<feature type="region of interest" description="Disordered" evidence="3">
    <location>
        <begin position="1"/>
        <end position="23"/>
    </location>
</feature>
<dbReference type="InParanoid" id="C1EC99"/>
<dbReference type="KEGG" id="mis:MICPUN_61343"/>
<dbReference type="AlphaFoldDB" id="C1EC99"/>
<feature type="compositionally biased region" description="Low complexity" evidence="3">
    <location>
        <begin position="1"/>
        <end position="14"/>
    </location>
</feature>
<proteinExistence type="predicted"/>
<dbReference type="GeneID" id="8246155"/>
<evidence type="ECO:0000256" key="2">
    <source>
        <dbReference type="ARBA" id="ARBA00023315"/>
    </source>
</evidence>
<keyword evidence="6" id="KW-1185">Reference proteome</keyword>
<accession>C1EC99</accession>
<sequence length="361" mass="36753">MTAAARALVPAATARSRRPRGRHPHGIRVVVATHAVDAVTVASEAKPVVTIRRAVPKDVPVVTRILAEAADGAVSTQSLATYAREAAVVDELPGETPEQLALVAERAFPTPSDPPKVVGVVGLLLDNALKPMEMKLEKEVGYVTNLAVDGAARRSGIGATLLAAVESTAGDYGCAAVACRVDVGNDPALAMYDKNGYEPLQPRALRKFRRLMGGLYAVAGVAHLLDLLVLDSVLPTAAGAPPWALMDPTQRLCAIAWCLAGPVAWLCVAKGSATVGDLALVAYGALEVTLCVACAVAYGAVGGDAATGAVGVQVAVAGCALALKPGRSPGRLSLGKELRGAGRGGVGRAGEGEGDDGVREV</sequence>
<dbReference type="Proteomes" id="UP000002009">
    <property type="component" value="Chromosome 9"/>
</dbReference>
<dbReference type="CDD" id="cd04301">
    <property type="entry name" value="NAT_SF"/>
    <property type="match status" value="1"/>
</dbReference>
<dbReference type="PROSITE" id="PS51186">
    <property type="entry name" value="GNAT"/>
    <property type="match status" value="1"/>
</dbReference>
<dbReference type="OMA" id="HEPARIG"/>
<dbReference type="SUPFAM" id="SSF55729">
    <property type="entry name" value="Acyl-CoA N-acyltransferases (Nat)"/>
    <property type="match status" value="1"/>
</dbReference>
<keyword evidence="1" id="KW-0808">Transferase</keyword>
<evidence type="ECO:0000259" key="4">
    <source>
        <dbReference type="PROSITE" id="PS51186"/>
    </source>
</evidence>
<evidence type="ECO:0000256" key="1">
    <source>
        <dbReference type="ARBA" id="ARBA00022679"/>
    </source>
</evidence>
<keyword evidence="2" id="KW-0012">Acyltransferase</keyword>
<organism evidence="5 6">
    <name type="scientific">Micromonas commoda (strain RCC299 / NOUM17 / CCMP2709)</name>
    <name type="common">Picoplanktonic green alga</name>
    <dbReference type="NCBI Taxonomy" id="296587"/>
    <lineage>
        <taxon>Eukaryota</taxon>
        <taxon>Viridiplantae</taxon>
        <taxon>Chlorophyta</taxon>
        <taxon>Mamiellophyceae</taxon>
        <taxon>Mamiellales</taxon>
        <taxon>Mamiellaceae</taxon>
        <taxon>Micromonas</taxon>
    </lineage>
</organism>
<evidence type="ECO:0000313" key="6">
    <source>
        <dbReference type="Proteomes" id="UP000002009"/>
    </source>
</evidence>
<dbReference type="PANTHER" id="PTHR43877">
    <property type="entry name" value="AMINOALKYLPHOSPHONATE N-ACETYLTRANSFERASE-RELATED-RELATED"/>
    <property type="match status" value="1"/>
</dbReference>
<dbReference type="InterPro" id="IPR000182">
    <property type="entry name" value="GNAT_dom"/>
</dbReference>
<dbReference type="Pfam" id="PF00583">
    <property type="entry name" value="Acetyltransf_1"/>
    <property type="match status" value="1"/>
</dbReference>
<dbReference type="OrthoDB" id="38408at2759"/>
<dbReference type="GO" id="GO:0016747">
    <property type="term" value="F:acyltransferase activity, transferring groups other than amino-acyl groups"/>
    <property type="evidence" value="ECO:0007669"/>
    <property type="project" value="InterPro"/>
</dbReference>
<dbReference type="eggNOG" id="ENOG502S8I2">
    <property type="taxonomic scope" value="Eukaryota"/>
</dbReference>
<dbReference type="EMBL" id="CP001329">
    <property type="protein sequence ID" value="ACO65864.1"/>
    <property type="molecule type" value="Genomic_DNA"/>
</dbReference>
<evidence type="ECO:0000256" key="3">
    <source>
        <dbReference type="SAM" id="MobiDB-lite"/>
    </source>
</evidence>
<feature type="region of interest" description="Disordered" evidence="3">
    <location>
        <begin position="333"/>
        <end position="361"/>
    </location>
</feature>
<dbReference type="InterPro" id="IPR016181">
    <property type="entry name" value="Acyl_CoA_acyltransferase"/>
</dbReference>
<dbReference type="InterPro" id="IPR050832">
    <property type="entry name" value="Bact_Acetyltransf"/>
</dbReference>
<feature type="domain" description="N-acetyltransferase" evidence="4">
    <location>
        <begin position="49"/>
        <end position="217"/>
    </location>
</feature>
<dbReference type="Gene3D" id="3.40.630.30">
    <property type="match status" value="1"/>
</dbReference>
<reference evidence="5 6" key="1">
    <citation type="journal article" date="2009" name="Science">
        <title>Green evolution and dynamic adaptations revealed by genomes of the marine picoeukaryotes Micromonas.</title>
        <authorList>
            <person name="Worden A.Z."/>
            <person name="Lee J.H."/>
            <person name="Mock T."/>
            <person name="Rouze P."/>
            <person name="Simmons M.P."/>
            <person name="Aerts A.L."/>
            <person name="Allen A.E."/>
            <person name="Cuvelier M.L."/>
            <person name="Derelle E."/>
            <person name="Everett M.V."/>
            <person name="Foulon E."/>
            <person name="Grimwood J."/>
            <person name="Gundlach H."/>
            <person name="Henrissat B."/>
            <person name="Napoli C."/>
            <person name="McDonald S.M."/>
            <person name="Parker M.S."/>
            <person name="Rombauts S."/>
            <person name="Salamov A."/>
            <person name="Von Dassow P."/>
            <person name="Badger J.H."/>
            <person name="Coutinho P.M."/>
            <person name="Demir E."/>
            <person name="Dubchak I."/>
            <person name="Gentemann C."/>
            <person name="Eikrem W."/>
            <person name="Gready J.E."/>
            <person name="John U."/>
            <person name="Lanier W."/>
            <person name="Lindquist E.A."/>
            <person name="Lucas S."/>
            <person name="Mayer K.F."/>
            <person name="Moreau H."/>
            <person name="Not F."/>
            <person name="Otillar R."/>
            <person name="Panaud O."/>
            <person name="Pangilinan J."/>
            <person name="Paulsen I."/>
            <person name="Piegu B."/>
            <person name="Poliakov A."/>
            <person name="Robbens S."/>
            <person name="Schmutz J."/>
            <person name="Toulza E."/>
            <person name="Wyss T."/>
            <person name="Zelensky A."/>
            <person name="Zhou K."/>
            <person name="Armbrust E.V."/>
            <person name="Bhattacharya D."/>
            <person name="Goodenough U.W."/>
            <person name="Van de Peer Y."/>
            <person name="Grigoriev I.V."/>
        </authorList>
    </citation>
    <scope>NUCLEOTIDE SEQUENCE [LARGE SCALE GENOMIC DNA]</scope>
    <source>
        <strain evidence="6">RCC299 / NOUM17</strain>
    </source>
</reference>
<evidence type="ECO:0000313" key="5">
    <source>
        <dbReference type="EMBL" id="ACO65864.1"/>
    </source>
</evidence>